<feature type="transmembrane region" description="Helical" evidence="7">
    <location>
        <begin position="146"/>
        <end position="163"/>
    </location>
</feature>
<feature type="transmembrane region" description="Helical" evidence="7">
    <location>
        <begin position="71"/>
        <end position="94"/>
    </location>
</feature>
<keyword evidence="5 7" id="KW-1133">Transmembrane helix</keyword>
<dbReference type="OrthoDB" id="9788907at2"/>
<proteinExistence type="inferred from homology"/>
<sequence>MIWIELFLTFLKIGAFTFGGGYAMLPLIQSEVERHGWLTQAEVVDFIAVSESTPGPLAINMATFVGIRTGGMFGAVCATLGVVLPSFAIILIVAKFYERFRKSRAVDGVMYGLRPAVIGLIGAAFLSVGMTVFFPNGLKNSVFSGAGFWLSLGIFALGAALAFKKLHPIAIIGISAVIGIIAGYALGL</sequence>
<evidence type="ECO:0000313" key="9">
    <source>
        <dbReference type="Proteomes" id="UP000182192"/>
    </source>
</evidence>
<evidence type="ECO:0000256" key="1">
    <source>
        <dbReference type="ARBA" id="ARBA00004651"/>
    </source>
</evidence>
<dbReference type="AlphaFoldDB" id="A0A1I1FW47"/>
<dbReference type="PANTHER" id="PTHR43663:SF1">
    <property type="entry name" value="CHROMATE TRANSPORTER"/>
    <property type="match status" value="1"/>
</dbReference>
<dbReference type="GO" id="GO:0015109">
    <property type="term" value="F:chromate transmembrane transporter activity"/>
    <property type="evidence" value="ECO:0007669"/>
    <property type="project" value="InterPro"/>
</dbReference>
<dbReference type="EMBL" id="FOKQ01000006">
    <property type="protein sequence ID" value="SFC01200.1"/>
    <property type="molecule type" value="Genomic_DNA"/>
</dbReference>
<dbReference type="InterPro" id="IPR052518">
    <property type="entry name" value="CHR_Transporter"/>
</dbReference>
<evidence type="ECO:0000256" key="7">
    <source>
        <dbReference type="SAM" id="Phobius"/>
    </source>
</evidence>
<accession>A0A1I1FW47</accession>
<feature type="transmembrane region" description="Helical" evidence="7">
    <location>
        <begin position="170"/>
        <end position="187"/>
    </location>
</feature>
<feature type="transmembrane region" description="Helical" evidence="7">
    <location>
        <begin position="115"/>
        <end position="134"/>
    </location>
</feature>
<reference evidence="8 9" key="1">
    <citation type="submission" date="2016-10" db="EMBL/GenBank/DDBJ databases">
        <authorList>
            <person name="de Groot N.N."/>
        </authorList>
    </citation>
    <scope>NUCLEOTIDE SEQUENCE [LARGE SCALE GENOMIC DNA]</scope>
    <source>
        <strain evidence="8 9">AR67</strain>
    </source>
</reference>
<dbReference type="Proteomes" id="UP000182192">
    <property type="component" value="Unassembled WGS sequence"/>
</dbReference>
<evidence type="ECO:0000256" key="2">
    <source>
        <dbReference type="ARBA" id="ARBA00005262"/>
    </source>
</evidence>
<dbReference type="InterPro" id="IPR003370">
    <property type="entry name" value="Chromate_transpt"/>
</dbReference>
<comment type="similarity">
    <text evidence="2">Belongs to the chromate ion transporter (CHR) (TC 2.A.51) family.</text>
</comment>
<evidence type="ECO:0000256" key="4">
    <source>
        <dbReference type="ARBA" id="ARBA00022692"/>
    </source>
</evidence>
<dbReference type="GO" id="GO:0005886">
    <property type="term" value="C:plasma membrane"/>
    <property type="evidence" value="ECO:0007669"/>
    <property type="project" value="UniProtKB-SubCell"/>
</dbReference>
<comment type="subcellular location">
    <subcellularLocation>
        <location evidence="1">Cell membrane</location>
        <topology evidence="1">Multi-pass membrane protein</topology>
    </subcellularLocation>
</comment>
<dbReference type="RefSeq" id="WP_074960447.1">
    <property type="nucleotide sequence ID" value="NZ_FOKQ01000006.1"/>
</dbReference>
<name>A0A1I1FW47_RUMAL</name>
<evidence type="ECO:0000256" key="3">
    <source>
        <dbReference type="ARBA" id="ARBA00022475"/>
    </source>
</evidence>
<evidence type="ECO:0000313" key="8">
    <source>
        <dbReference type="EMBL" id="SFC01200.1"/>
    </source>
</evidence>
<keyword evidence="3" id="KW-1003">Cell membrane</keyword>
<gene>
    <name evidence="8" type="ORF">SAMN02910406_00975</name>
</gene>
<evidence type="ECO:0000256" key="5">
    <source>
        <dbReference type="ARBA" id="ARBA00022989"/>
    </source>
</evidence>
<dbReference type="Pfam" id="PF02417">
    <property type="entry name" value="Chromate_transp"/>
    <property type="match status" value="1"/>
</dbReference>
<organism evidence="8 9">
    <name type="scientific">Ruminococcus albus</name>
    <dbReference type="NCBI Taxonomy" id="1264"/>
    <lineage>
        <taxon>Bacteria</taxon>
        <taxon>Bacillati</taxon>
        <taxon>Bacillota</taxon>
        <taxon>Clostridia</taxon>
        <taxon>Eubacteriales</taxon>
        <taxon>Oscillospiraceae</taxon>
        <taxon>Ruminococcus</taxon>
    </lineage>
</organism>
<keyword evidence="4 7" id="KW-0812">Transmembrane</keyword>
<feature type="transmembrane region" description="Helical" evidence="7">
    <location>
        <begin position="7"/>
        <end position="28"/>
    </location>
</feature>
<dbReference type="PANTHER" id="PTHR43663">
    <property type="entry name" value="CHROMATE TRANSPORT PROTEIN-RELATED"/>
    <property type="match status" value="1"/>
</dbReference>
<protein>
    <submittedName>
        <fullName evidence="8">Chromate transporter</fullName>
    </submittedName>
</protein>
<evidence type="ECO:0000256" key="6">
    <source>
        <dbReference type="ARBA" id="ARBA00023136"/>
    </source>
</evidence>
<keyword evidence="6 7" id="KW-0472">Membrane</keyword>